<evidence type="ECO:0000256" key="4">
    <source>
        <dbReference type="ARBA" id="ARBA00022741"/>
    </source>
</evidence>
<dbReference type="Gene3D" id="3.90.550.10">
    <property type="entry name" value="Spore Coat Polysaccharide Biosynthesis Protein SpsA, Chain A"/>
    <property type="match status" value="1"/>
</dbReference>
<evidence type="ECO:0000256" key="8">
    <source>
        <dbReference type="HAMAP-Rule" id="MF_00316"/>
    </source>
</evidence>
<organism evidence="10 11">
    <name type="scientific">Halobacterium hubeiense</name>
    <dbReference type="NCBI Taxonomy" id="1407499"/>
    <lineage>
        <taxon>Archaea</taxon>
        <taxon>Methanobacteriati</taxon>
        <taxon>Methanobacteriota</taxon>
        <taxon>Stenosarchaea group</taxon>
        <taxon>Halobacteria</taxon>
        <taxon>Halobacteriales</taxon>
        <taxon>Halobacteriaceae</taxon>
        <taxon>Halobacterium</taxon>
    </lineage>
</organism>
<gene>
    <name evidence="10" type="primary">mobA2</name>
    <name evidence="8" type="synonym">mobA</name>
    <name evidence="10" type="ORF">HHUB_2081</name>
</gene>
<dbReference type="HAMAP" id="MF_00316">
    <property type="entry name" value="MobA"/>
    <property type="match status" value="1"/>
</dbReference>
<evidence type="ECO:0000256" key="7">
    <source>
        <dbReference type="ARBA" id="ARBA00023150"/>
    </source>
</evidence>
<dbReference type="RefSeq" id="WP_059056524.1">
    <property type="nucleotide sequence ID" value="NZ_CEML01000002.1"/>
</dbReference>
<feature type="binding site" evidence="8">
    <location>
        <position position="20"/>
    </location>
    <ligand>
        <name>GTP</name>
        <dbReference type="ChEBI" id="CHEBI:37565"/>
    </ligand>
</feature>
<dbReference type="OrthoDB" id="28434at2157"/>
<sequence length="193" mass="20500">MRTGLVLAGGHSTRFGGADKAVARVDGAPLIRRVADRVAGVTDELVVNCRDDQRAAITEALDGLDYRLAVDPVPDEGPVAGLRTGLRVARGDAVAAVACDMPHADPALFERLFERADTAAVPRANGHLQPLHAVYGCHAARFACDRTLANGSRRLADALARLDPTVVDVADETTFTNVNTKDDLLRVRGTLAR</sequence>
<protein>
    <recommendedName>
        <fullName evidence="8">Probable molybdenum cofactor guanylyltransferase</fullName>
        <shortName evidence="8">MoCo guanylyltransferase</shortName>
        <ecNumber evidence="8">2.7.7.77</ecNumber>
    </recommendedName>
    <alternativeName>
        <fullName evidence="8">GTP:molybdopterin guanylyltransferase</fullName>
    </alternativeName>
    <alternativeName>
        <fullName evidence="8">Mo-MPT guanylyltransferase</fullName>
    </alternativeName>
    <alternativeName>
        <fullName evidence="8">Molybdopterin guanylyltransferase</fullName>
    </alternativeName>
    <alternativeName>
        <fullName evidence="8">Molybdopterin-guanine dinucleotide synthase</fullName>
        <shortName evidence="8">MGD synthase</shortName>
    </alternativeName>
</protein>
<comment type="domain">
    <text evidence="8">The N-terminal domain determines nucleotide recognition and specific binding, while the C-terminal domain determines the specific binding to the target protein.</text>
</comment>
<keyword evidence="7 8" id="KW-0501">Molybdenum cofactor biosynthesis</keyword>
<dbReference type="InterPro" id="IPR025877">
    <property type="entry name" value="MobA-like_NTP_Trfase"/>
</dbReference>
<keyword evidence="1 8" id="KW-0963">Cytoplasm</keyword>
<reference evidence="11" key="1">
    <citation type="journal article" date="2016" name="Environ. Microbiol.">
        <title>The complete genome of a viable archaeum isolated from 123-million-year-old rock salt.</title>
        <authorList>
            <person name="Jaakkola S.T."/>
            <person name="Pfeiffer F."/>
            <person name="Ravantti J.J."/>
            <person name="Guo Q."/>
            <person name="Liu Y."/>
            <person name="Chen X."/>
            <person name="Ma H."/>
            <person name="Yang C."/>
            <person name="Oksanen H.M."/>
            <person name="Bamford D.H."/>
        </authorList>
    </citation>
    <scope>NUCLEOTIDE SEQUENCE</scope>
    <source>
        <strain evidence="11">JI20-1</strain>
    </source>
</reference>
<proteinExistence type="inferred from homology"/>
<dbReference type="GO" id="GO:0005525">
    <property type="term" value="F:GTP binding"/>
    <property type="evidence" value="ECO:0007669"/>
    <property type="project" value="UniProtKB-UniRule"/>
</dbReference>
<comment type="similarity">
    <text evidence="8">Belongs to the MobA family.</text>
</comment>
<dbReference type="EMBL" id="LN831302">
    <property type="protein sequence ID" value="CQH54402.1"/>
    <property type="molecule type" value="Genomic_DNA"/>
</dbReference>
<feature type="binding site" evidence="8">
    <location>
        <begin position="7"/>
        <end position="9"/>
    </location>
    <ligand>
        <name>GTP</name>
        <dbReference type="ChEBI" id="CHEBI:37565"/>
    </ligand>
</feature>
<dbReference type="EC" id="2.7.7.77" evidence="8"/>
<dbReference type="SUPFAM" id="SSF53448">
    <property type="entry name" value="Nucleotide-diphospho-sugar transferases"/>
    <property type="match status" value="1"/>
</dbReference>
<dbReference type="Proteomes" id="UP000066737">
    <property type="component" value="Chromosome I"/>
</dbReference>
<dbReference type="KEGG" id="hhb:Hhub_2081"/>
<keyword evidence="10" id="KW-0548">Nucleotidyltransferase</keyword>
<dbReference type="InterPro" id="IPR013482">
    <property type="entry name" value="Molybde_CF_guanTrfase"/>
</dbReference>
<dbReference type="CDD" id="cd02503">
    <property type="entry name" value="MobA"/>
    <property type="match status" value="1"/>
</dbReference>
<evidence type="ECO:0000259" key="9">
    <source>
        <dbReference type="Pfam" id="PF12804"/>
    </source>
</evidence>
<comment type="function">
    <text evidence="8">Transfers a GMP moiety from GTP to Mo-molybdopterin (Mo-MPT) cofactor (Moco or molybdenum cofactor) to form Mo-molybdopterin guanine dinucleotide (Mo-MGD) cofactor.</text>
</comment>
<evidence type="ECO:0000256" key="2">
    <source>
        <dbReference type="ARBA" id="ARBA00022679"/>
    </source>
</evidence>
<evidence type="ECO:0000313" key="10">
    <source>
        <dbReference type="EMBL" id="CQH54402.1"/>
    </source>
</evidence>
<dbReference type="GO" id="GO:0061603">
    <property type="term" value="F:molybdenum cofactor guanylyltransferase activity"/>
    <property type="evidence" value="ECO:0007669"/>
    <property type="project" value="UniProtKB-EC"/>
</dbReference>
<keyword evidence="11" id="KW-1185">Reference proteome</keyword>
<keyword evidence="3 8" id="KW-0479">Metal-binding</keyword>
<dbReference type="STRING" id="1407499.HHUB_2081"/>
<dbReference type="PANTHER" id="PTHR19136:SF81">
    <property type="entry name" value="MOLYBDENUM COFACTOR GUANYLYLTRANSFERASE"/>
    <property type="match status" value="1"/>
</dbReference>
<comment type="catalytic activity">
    <reaction evidence="8">
        <text>Mo-molybdopterin + GTP + H(+) = Mo-molybdopterin guanine dinucleotide + diphosphate</text>
        <dbReference type="Rhea" id="RHEA:34243"/>
        <dbReference type="ChEBI" id="CHEBI:15378"/>
        <dbReference type="ChEBI" id="CHEBI:33019"/>
        <dbReference type="ChEBI" id="CHEBI:37565"/>
        <dbReference type="ChEBI" id="CHEBI:71302"/>
        <dbReference type="ChEBI" id="CHEBI:71310"/>
        <dbReference type="EC" id="2.7.7.77"/>
    </reaction>
</comment>
<feature type="domain" description="MobA-like NTP transferase" evidence="9">
    <location>
        <begin position="4"/>
        <end position="158"/>
    </location>
</feature>
<dbReference type="GO" id="GO:0006777">
    <property type="term" value="P:Mo-molybdopterin cofactor biosynthetic process"/>
    <property type="evidence" value="ECO:0007669"/>
    <property type="project" value="UniProtKB-KW"/>
</dbReference>
<evidence type="ECO:0000256" key="3">
    <source>
        <dbReference type="ARBA" id="ARBA00022723"/>
    </source>
</evidence>
<dbReference type="Pfam" id="PF12804">
    <property type="entry name" value="NTP_transf_3"/>
    <property type="match status" value="1"/>
</dbReference>
<accession>A0A0U5H5P4</accession>
<dbReference type="GeneID" id="26658745"/>
<comment type="subcellular location">
    <subcellularLocation>
        <location evidence="8">Cytoplasm</location>
    </subcellularLocation>
</comment>
<keyword evidence="5 8" id="KW-0460">Magnesium</keyword>
<keyword evidence="2 8" id="KW-0808">Transferase</keyword>
<feature type="binding site" evidence="8">
    <location>
        <position position="48"/>
    </location>
    <ligand>
        <name>GTP</name>
        <dbReference type="ChEBI" id="CHEBI:37565"/>
    </ligand>
</feature>
<evidence type="ECO:0000256" key="5">
    <source>
        <dbReference type="ARBA" id="ARBA00022842"/>
    </source>
</evidence>
<dbReference type="AlphaFoldDB" id="A0A0U5H5P4"/>
<feature type="binding site" evidence="8">
    <location>
        <position position="100"/>
    </location>
    <ligand>
        <name>GTP</name>
        <dbReference type="ChEBI" id="CHEBI:37565"/>
    </ligand>
</feature>
<evidence type="ECO:0000256" key="6">
    <source>
        <dbReference type="ARBA" id="ARBA00023134"/>
    </source>
</evidence>
<keyword evidence="6 8" id="KW-0342">GTP-binding</keyword>
<dbReference type="InterPro" id="IPR029044">
    <property type="entry name" value="Nucleotide-diphossugar_trans"/>
</dbReference>
<comment type="cofactor">
    <cofactor evidence="8">
        <name>Mg(2+)</name>
        <dbReference type="ChEBI" id="CHEBI:18420"/>
    </cofactor>
</comment>
<dbReference type="GO" id="GO:0005737">
    <property type="term" value="C:cytoplasm"/>
    <property type="evidence" value="ECO:0007669"/>
    <property type="project" value="UniProtKB-SubCell"/>
</dbReference>
<dbReference type="PANTHER" id="PTHR19136">
    <property type="entry name" value="MOLYBDENUM COFACTOR GUANYLYLTRANSFERASE"/>
    <property type="match status" value="1"/>
</dbReference>
<feature type="binding site" evidence="8">
    <location>
        <position position="71"/>
    </location>
    <ligand>
        <name>GTP</name>
        <dbReference type="ChEBI" id="CHEBI:37565"/>
    </ligand>
</feature>
<name>A0A0U5H5P4_9EURY</name>
<dbReference type="GO" id="GO:0046872">
    <property type="term" value="F:metal ion binding"/>
    <property type="evidence" value="ECO:0007669"/>
    <property type="project" value="UniProtKB-KW"/>
</dbReference>
<keyword evidence="4 8" id="KW-0547">Nucleotide-binding</keyword>
<evidence type="ECO:0000256" key="1">
    <source>
        <dbReference type="ARBA" id="ARBA00022490"/>
    </source>
</evidence>
<feature type="binding site" evidence="8">
    <location>
        <position position="100"/>
    </location>
    <ligand>
        <name>Mg(2+)</name>
        <dbReference type="ChEBI" id="CHEBI:18420"/>
    </ligand>
</feature>
<evidence type="ECO:0000313" key="11">
    <source>
        <dbReference type="Proteomes" id="UP000066737"/>
    </source>
</evidence>